<evidence type="ECO:0000256" key="5">
    <source>
        <dbReference type="ARBA" id="ARBA00023125"/>
    </source>
</evidence>
<protein>
    <submittedName>
        <fullName evidence="10">IS200/IS605 family element transposase accessory protein TnpB</fullName>
    </submittedName>
</protein>
<evidence type="ECO:0000256" key="3">
    <source>
        <dbReference type="ARBA" id="ARBA00022723"/>
    </source>
</evidence>
<dbReference type="RefSeq" id="WP_165238576.1">
    <property type="nucleotide sequence ID" value="NZ_JAAKZV010000073.1"/>
</dbReference>
<evidence type="ECO:0000313" key="10">
    <source>
        <dbReference type="EMBL" id="NGN65796.1"/>
    </source>
</evidence>
<dbReference type="Pfam" id="PF01385">
    <property type="entry name" value="OrfB_IS605"/>
    <property type="match status" value="1"/>
</dbReference>
<dbReference type="NCBIfam" id="NF040570">
    <property type="entry name" value="guided_TnpB"/>
    <property type="match status" value="1"/>
</dbReference>
<dbReference type="Proteomes" id="UP000481583">
    <property type="component" value="Unassembled WGS sequence"/>
</dbReference>
<evidence type="ECO:0000256" key="2">
    <source>
        <dbReference type="ARBA" id="ARBA00022578"/>
    </source>
</evidence>
<keyword evidence="5" id="KW-0238">DNA-binding</keyword>
<dbReference type="GO" id="GO:0006310">
    <property type="term" value="P:DNA recombination"/>
    <property type="evidence" value="ECO:0007669"/>
    <property type="project" value="UniProtKB-KW"/>
</dbReference>
<comment type="similarity">
    <text evidence="1">In the C-terminal section; belongs to the transposase 35 family.</text>
</comment>
<keyword evidence="11" id="KW-1185">Reference proteome</keyword>
<proteinExistence type="inferred from homology"/>
<dbReference type="EMBL" id="JAAKZV010000073">
    <property type="protein sequence ID" value="NGN65796.1"/>
    <property type="molecule type" value="Genomic_DNA"/>
</dbReference>
<keyword evidence="3" id="KW-0479">Metal-binding</keyword>
<feature type="domain" description="Probable transposase IS891/IS1136/IS1341" evidence="7">
    <location>
        <begin position="201"/>
        <end position="317"/>
    </location>
</feature>
<dbReference type="NCBIfam" id="TIGR01766">
    <property type="entry name" value="IS200/IS605 family accessory protein TnpB-like domain"/>
    <property type="match status" value="1"/>
</dbReference>
<accession>A0A6G4U264</accession>
<dbReference type="GO" id="GO:0046872">
    <property type="term" value="F:metal ion binding"/>
    <property type="evidence" value="ECO:0007669"/>
    <property type="project" value="UniProtKB-KW"/>
</dbReference>
<keyword evidence="4" id="KW-0862">Zinc</keyword>
<sequence>MSHKQGFRVELAPDEQQQASLGHHCGLSRVVENFCLETVRKKWSQRAAEESYGITGENLTKVPWSAPALEREWRAAHPRRYPWFAENRLSSRIPKEACRVRAAGFSNYLKSRKGDRRGPTMGFPVWRKRKHGSRFRYDADRAKPLGSRTVRLPAIGDVATREDMSWLTDRMATGRARILGATVREQAGRWWISFQLEIDRDDINERHQTDDDAPACGIDLGLKTFAVIKNSDGRSEEIHAPKPLKAALRALNRANRKLARSAEGSNNRARARRRVGQLHLRVADRRRDFLHKTTTRLTRTKSAIAVETLNVRGMVRNRRLARAISDAGFAEFVRQLTYKADWYGSTLWKADRWFPSSKTCGDCGRINRALVLADRTWICPGCGGIHDRDDNAAGNLLDAMLSDTSG</sequence>
<name>A0A6G4U264_9ACTN</name>
<dbReference type="GO" id="GO:0032196">
    <property type="term" value="P:transposition"/>
    <property type="evidence" value="ECO:0007669"/>
    <property type="project" value="UniProtKB-KW"/>
</dbReference>
<evidence type="ECO:0000259" key="9">
    <source>
        <dbReference type="Pfam" id="PF12323"/>
    </source>
</evidence>
<dbReference type="Pfam" id="PF07282">
    <property type="entry name" value="Cas12f1-like_TNB"/>
    <property type="match status" value="1"/>
</dbReference>
<dbReference type="GO" id="GO:0003677">
    <property type="term" value="F:DNA binding"/>
    <property type="evidence" value="ECO:0007669"/>
    <property type="project" value="UniProtKB-KW"/>
</dbReference>
<dbReference type="InterPro" id="IPR001959">
    <property type="entry name" value="Transposase"/>
</dbReference>
<keyword evidence="2" id="KW-0815">Transposition</keyword>
<dbReference type="InterPro" id="IPR021027">
    <property type="entry name" value="Transposase_put_HTH"/>
</dbReference>
<organism evidence="10 11">
    <name type="scientific">Streptomyces coryli</name>
    <dbReference type="NCBI Taxonomy" id="1128680"/>
    <lineage>
        <taxon>Bacteria</taxon>
        <taxon>Bacillati</taxon>
        <taxon>Actinomycetota</taxon>
        <taxon>Actinomycetes</taxon>
        <taxon>Kitasatosporales</taxon>
        <taxon>Streptomycetaceae</taxon>
        <taxon>Streptomyces</taxon>
    </lineage>
</organism>
<feature type="domain" description="Transposase putative helix-turn-helix" evidence="9">
    <location>
        <begin position="1"/>
        <end position="46"/>
    </location>
</feature>
<feature type="domain" description="Cas12f1-like TNB" evidence="8">
    <location>
        <begin position="329"/>
        <end position="396"/>
    </location>
</feature>
<gene>
    <name evidence="10" type="primary">tnpB</name>
    <name evidence="10" type="ORF">G5C51_18085</name>
</gene>
<evidence type="ECO:0000256" key="1">
    <source>
        <dbReference type="ARBA" id="ARBA00008761"/>
    </source>
</evidence>
<evidence type="ECO:0000259" key="7">
    <source>
        <dbReference type="Pfam" id="PF01385"/>
    </source>
</evidence>
<keyword evidence="6" id="KW-0233">DNA recombination</keyword>
<comment type="caution">
    <text evidence="10">The sequence shown here is derived from an EMBL/GenBank/DDBJ whole genome shotgun (WGS) entry which is preliminary data.</text>
</comment>
<evidence type="ECO:0000256" key="4">
    <source>
        <dbReference type="ARBA" id="ARBA00022833"/>
    </source>
</evidence>
<reference evidence="10 11" key="1">
    <citation type="submission" date="2020-02" db="EMBL/GenBank/DDBJ databases">
        <title>Whole-genome analyses of novel actinobacteria.</title>
        <authorList>
            <person name="Sahin N."/>
        </authorList>
    </citation>
    <scope>NUCLEOTIDE SEQUENCE [LARGE SCALE GENOMIC DNA]</scope>
    <source>
        <strain evidence="10 11">A7024</strain>
    </source>
</reference>
<evidence type="ECO:0000256" key="6">
    <source>
        <dbReference type="ARBA" id="ARBA00023172"/>
    </source>
</evidence>
<evidence type="ECO:0000259" key="8">
    <source>
        <dbReference type="Pfam" id="PF07282"/>
    </source>
</evidence>
<dbReference type="Pfam" id="PF12323">
    <property type="entry name" value="HTH_OrfB_IS605"/>
    <property type="match status" value="1"/>
</dbReference>
<evidence type="ECO:0000313" key="11">
    <source>
        <dbReference type="Proteomes" id="UP000481583"/>
    </source>
</evidence>
<dbReference type="AlphaFoldDB" id="A0A6G4U264"/>
<dbReference type="InterPro" id="IPR010095">
    <property type="entry name" value="Cas12f1-like_TNB"/>
</dbReference>